<reference evidence="1" key="1">
    <citation type="submission" date="2021-04" db="EMBL/GenBank/DDBJ databases">
        <title>Draft genome sequence data of methanotrophic Methylovulum sp. strain S1L and Methylomonas sp. strain S2AM isolated from boreal lake water columns.</title>
        <authorList>
            <person name="Rissanen A.J."/>
            <person name="Mangayil R."/>
            <person name="Svenning M.M."/>
            <person name="Khanongnuch R."/>
        </authorList>
    </citation>
    <scope>NUCLEOTIDE SEQUENCE</scope>
    <source>
        <strain evidence="1">S2AM</strain>
    </source>
</reference>
<organism evidence="1 2">
    <name type="scientific">Methylomonas paludis</name>
    <dbReference type="NCBI Taxonomy" id="1173101"/>
    <lineage>
        <taxon>Bacteria</taxon>
        <taxon>Pseudomonadati</taxon>
        <taxon>Pseudomonadota</taxon>
        <taxon>Gammaproteobacteria</taxon>
        <taxon>Methylococcales</taxon>
        <taxon>Methylococcaceae</taxon>
        <taxon>Methylomonas</taxon>
    </lineage>
</organism>
<evidence type="ECO:0000313" key="1">
    <source>
        <dbReference type="EMBL" id="QWF71326.1"/>
    </source>
</evidence>
<proteinExistence type="predicted"/>
<protein>
    <submittedName>
        <fullName evidence="1">Uncharacterized protein</fullName>
    </submittedName>
</protein>
<dbReference type="EMBL" id="CP073754">
    <property type="protein sequence ID" value="QWF71326.1"/>
    <property type="molecule type" value="Genomic_DNA"/>
</dbReference>
<keyword evidence="2" id="KW-1185">Reference proteome</keyword>
<gene>
    <name evidence="1" type="ORF">KEF85_02195</name>
</gene>
<name>A0A975MNW5_9GAMM</name>
<dbReference type="AlphaFoldDB" id="A0A975MNW5"/>
<accession>A0A975MNW5</accession>
<dbReference type="Proteomes" id="UP000676649">
    <property type="component" value="Chromosome"/>
</dbReference>
<evidence type="ECO:0000313" key="2">
    <source>
        <dbReference type="Proteomes" id="UP000676649"/>
    </source>
</evidence>
<dbReference type="KEGG" id="mpad:KEF85_02195"/>
<dbReference type="RefSeq" id="WP_215583116.1">
    <property type="nucleotide sequence ID" value="NZ_CP073754.1"/>
</dbReference>
<sequence>MTFIRHHLTGILGFLRQNRDEHLHWQLDRQAEIAELRQTQALAEQALAAQLSKQAEQLAHELAVSKTRHQNELAMVKIQCKQDLKDYQEYLQALDRLKSSLRNSYVHLPEAVAFTIHHHAKQLLNKMWEERQPEEKLKTEMQLLQFMSAVHEDSQACLQGNGTQTMPQKALACIDADQRTQIG</sequence>